<dbReference type="EMBL" id="LFWA01000003">
    <property type="protein sequence ID" value="KTW32180.1"/>
    <property type="molecule type" value="Genomic_DNA"/>
</dbReference>
<evidence type="ECO:0000313" key="2">
    <source>
        <dbReference type="Proteomes" id="UP000053447"/>
    </source>
</evidence>
<name>A0A0W4ZV01_PNEJ7</name>
<sequence>MVYFTWLFVLYLYSKQVVSLALMDILITNKTAKNNLEKKQSFITAKIKEITITMTRWETHHQCITLTAIDHSKININTDDEKSKYETIVGTRDI</sequence>
<reference evidence="2" key="1">
    <citation type="journal article" date="2016" name="Nat. Commun.">
        <title>Genome analysis of three Pneumocystis species reveals adaptation mechanisms to life exclusively in mammalian hosts.</title>
        <authorList>
            <person name="Ma L."/>
            <person name="Chen Z."/>
            <person name="Huang D.W."/>
            <person name="Kutty G."/>
            <person name="Ishihara M."/>
            <person name="Wang H."/>
            <person name="Abouelleil A."/>
            <person name="Bishop L."/>
            <person name="Davey E."/>
            <person name="Deng R."/>
            <person name="Deng X."/>
            <person name="Fan L."/>
            <person name="Fantoni G."/>
            <person name="Fitzgerald M."/>
            <person name="Gogineni E."/>
            <person name="Goldberg J.M."/>
            <person name="Handley G."/>
            <person name="Hu X."/>
            <person name="Huber C."/>
            <person name="Jiao X."/>
            <person name="Jones K."/>
            <person name="Levin J.Z."/>
            <person name="Liu Y."/>
            <person name="Macdonald P."/>
            <person name="Melnikov A."/>
            <person name="Raley C."/>
            <person name="Sassi M."/>
            <person name="Sherman B.T."/>
            <person name="Song X."/>
            <person name="Sykes S."/>
            <person name="Tran B."/>
            <person name="Walsh L."/>
            <person name="Xia Y."/>
            <person name="Yang J."/>
            <person name="Young S."/>
            <person name="Zeng Q."/>
            <person name="Zheng X."/>
            <person name="Stephens R."/>
            <person name="Nusbaum C."/>
            <person name="Birren B.W."/>
            <person name="Azadi P."/>
            <person name="Lempicki R.A."/>
            <person name="Cuomo C.A."/>
            <person name="Kovacs J.A."/>
        </authorList>
    </citation>
    <scope>NUCLEOTIDE SEQUENCE [LARGE SCALE GENOMIC DNA]</scope>
    <source>
        <strain evidence="2">RU7</strain>
    </source>
</reference>
<accession>A0A0W4ZV01</accession>
<dbReference type="AlphaFoldDB" id="A0A0W4ZV01"/>
<proteinExistence type="predicted"/>
<gene>
    <name evidence="1" type="ORF">T551_00862</name>
</gene>
<dbReference type="GeneID" id="28939381"/>
<dbReference type="VEuPathDB" id="FungiDB:T551_00862"/>
<dbReference type="RefSeq" id="XP_018230872.1">
    <property type="nucleotide sequence ID" value="XM_018373126.1"/>
</dbReference>
<comment type="caution">
    <text evidence="1">The sequence shown here is derived from an EMBL/GenBank/DDBJ whole genome shotgun (WGS) entry which is preliminary data.</text>
</comment>
<organism evidence="1 2">
    <name type="scientific">Pneumocystis jirovecii (strain RU7)</name>
    <name type="common">Human pneumocystis pneumonia agent</name>
    <dbReference type="NCBI Taxonomy" id="1408657"/>
    <lineage>
        <taxon>Eukaryota</taxon>
        <taxon>Fungi</taxon>
        <taxon>Dikarya</taxon>
        <taxon>Ascomycota</taxon>
        <taxon>Taphrinomycotina</taxon>
        <taxon>Pneumocystomycetes</taxon>
        <taxon>Pneumocystaceae</taxon>
        <taxon>Pneumocystis</taxon>
    </lineage>
</organism>
<keyword evidence="2" id="KW-1185">Reference proteome</keyword>
<evidence type="ECO:0000313" key="1">
    <source>
        <dbReference type="EMBL" id="KTW32180.1"/>
    </source>
</evidence>
<dbReference type="Proteomes" id="UP000053447">
    <property type="component" value="Unassembled WGS sequence"/>
</dbReference>
<dbReference type="OrthoDB" id="10385453at2759"/>
<protein>
    <submittedName>
        <fullName evidence="1">Uncharacterized protein</fullName>
    </submittedName>
</protein>